<sequence length="21" mass="2151">MSLVVPAPKPDAATEPAIKNT</sequence>
<evidence type="ECO:0000313" key="2">
    <source>
        <dbReference type="EMBL" id="RJT30849.1"/>
    </source>
</evidence>
<evidence type="ECO:0000256" key="1">
    <source>
        <dbReference type="SAM" id="MobiDB-lite"/>
    </source>
</evidence>
<protein>
    <submittedName>
        <fullName evidence="2">Head completion/stabilization protein</fullName>
    </submittedName>
</protein>
<feature type="non-terminal residue" evidence="2">
    <location>
        <position position="21"/>
    </location>
</feature>
<dbReference type="AlphaFoldDB" id="A0A419N1T6"/>
<gene>
    <name evidence="2" type="ORF">D6C13_25115</name>
</gene>
<reference evidence="2 3" key="1">
    <citation type="submission" date="2018-09" db="EMBL/GenBank/DDBJ databases">
        <authorList>
            <person name="Le Fleche-Mateos A."/>
        </authorList>
    </citation>
    <scope>NUCLEOTIDE SEQUENCE [LARGE SCALE GENOMIC DNA]</scope>
    <source>
        <strain evidence="2 3">DSM 27399</strain>
    </source>
</reference>
<accession>A0A419N1T6</accession>
<comment type="caution">
    <text evidence="2">The sequence shown here is derived from an EMBL/GenBank/DDBJ whole genome shotgun (WGS) entry which is preliminary data.</text>
</comment>
<dbReference type="Proteomes" id="UP000284908">
    <property type="component" value="Unassembled WGS sequence"/>
</dbReference>
<feature type="region of interest" description="Disordered" evidence="1">
    <location>
        <begin position="1"/>
        <end position="21"/>
    </location>
</feature>
<proteinExistence type="predicted"/>
<name>A0A419N1T6_9GAMM</name>
<dbReference type="EMBL" id="RAHH01000068">
    <property type="protein sequence ID" value="RJT30849.1"/>
    <property type="molecule type" value="Genomic_DNA"/>
</dbReference>
<organism evidence="2 3">
    <name type="scientific">Rahnella woolbedingensis</name>
    <dbReference type="NCBI Taxonomy" id="1510574"/>
    <lineage>
        <taxon>Bacteria</taxon>
        <taxon>Pseudomonadati</taxon>
        <taxon>Pseudomonadota</taxon>
        <taxon>Gammaproteobacteria</taxon>
        <taxon>Enterobacterales</taxon>
        <taxon>Yersiniaceae</taxon>
        <taxon>Rahnella</taxon>
    </lineage>
</organism>
<evidence type="ECO:0000313" key="3">
    <source>
        <dbReference type="Proteomes" id="UP000284908"/>
    </source>
</evidence>
<keyword evidence="3" id="KW-1185">Reference proteome</keyword>